<evidence type="ECO:0000313" key="1">
    <source>
        <dbReference type="EMBL" id="MFC6662631.1"/>
    </source>
</evidence>
<proteinExistence type="predicted"/>
<evidence type="ECO:0000313" key="2">
    <source>
        <dbReference type="Proteomes" id="UP001596317"/>
    </source>
</evidence>
<sequence length="80" mass="9014">MTAQGKRALRKLDDEIVLPDAAFQGWLAQERRASRLAVLKVTGRVETSLERLASGEDDFRTLLEIRKGRLQKPKTGRSAH</sequence>
<name>A0ABW1ZQL1_9DEIO</name>
<dbReference type="RefSeq" id="WP_380058612.1">
    <property type="nucleotide sequence ID" value="NZ_JBHSWB010000002.1"/>
</dbReference>
<protein>
    <submittedName>
        <fullName evidence="1">Uncharacterized protein</fullName>
    </submittedName>
</protein>
<comment type="caution">
    <text evidence="1">The sequence shown here is derived from an EMBL/GenBank/DDBJ whole genome shotgun (WGS) entry which is preliminary data.</text>
</comment>
<accession>A0ABW1ZQL1</accession>
<keyword evidence="2" id="KW-1185">Reference proteome</keyword>
<dbReference type="Proteomes" id="UP001596317">
    <property type="component" value="Unassembled WGS sequence"/>
</dbReference>
<dbReference type="EMBL" id="JBHSWB010000002">
    <property type="protein sequence ID" value="MFC6662631.1"/>
    <property type="molecule type" value="Genomic_DNA"/>
</dbReference>
<gene>
    <name evidence="1" type="ORF">ACFP90_21475</name>
</gene>
<reference evidence="2" key="1">
    <citation type="journal article" date="2019" name="Int. J. Syst. Evol. Microbiol.">
        <title>The Global Catalogue of Microorganisms (GCM) 10K type strain sequencing project: providing services to taxonomists for standard genome sequencing and annotation.</title>
        <authorList>
            <consortium name="The Broad Institute Genomics Platform"/>
            <consortium name="The Broad Institute Genome Sequencing Center for Infectious Disease"/>
            <person name="Wu L."/>
            <person name="Ma J."/>
        </authorList>
    </citation>
    <scope>NUCLEOTIDE SEQUENCE [LARGE SCALE GENOMIC DNA]</scope>
    <source>
        <strain evidence="2">CCUG 63830</strain>
    </source>
</reference>
<organism evidence="1 2">
    <name type="scientific">Deinococcus multiflagellatus</name>
    <dbReference type="NCBI Taxonomy" id="1656887"/>
    <lineage>
        <taxon>Bacteria</taxon>
        <taxon>Thermotogati</taxon>
        <taxon>Deinococcota</taxon>
        <taxon>Deinococci</taxon>
        <taxon>Deinococcales</taxon>
        <taxon>Deinococcaceae</taxon>
        <taxon>Deinococcus</taxon>
    </lineage>
</organism>